<keyword evidence="2" id="KW-1185">Reference proteome</keyword>
<accession>A0ACB7JAM8</accession>
<sequence>MFLPLLLASLLSASLASALYLRHGQGFLVPGRMGSIADELPPSTPLEGVRIHPNFNNAKCVTVRGGVKAEGTPVIIFDCIGSASQNWIINDADTKVQWAGTNWCLTASRNPGNNVRSRITKCRDGAIGQDWYYTADLRVNLAGRGQCLDFLNGNLDNFNSVQTYECNPFDTNQIWNTS</sequence>
<gene>
    <name evidence="1" type="ORF">CCMSSC00406_0009703</name>
</gene>
<reference evidence="1 2" key="1">
    <citation type="journal article" date="2021" name="Appl. Environ. Microbiol.">
        <title>Genetic linkage and physical mapping for an oyster mushroom Pleurotus cornucopiae and QTL analysis for the trait cap color.</title>
        <authorList>
            <person name="Zhang Y."/>
            <person name="Gao W."/>
            <person name="Sonnenberg A."/>
            <person name="Chen Q."/>
            <person name="Zhang J."/>
            <person name="Huang C."/>
        </authorList>
    </citation>
    <scope>NUCLEOTIDE SEQUENCE [LARGE SCALE GENOMIC DNA]</scope>
    <source>
        <strain evidence="1">CCMSSC00406</strain>
    </source>
</reference>
<protein>
    <submittedName>
        <fullName evidence="1">Uncharacterized protein</fullName>
    </submittedName>
</protein>
<evidence type="ECO:0000313" key="1">
    <source>
        <dbReference type="EMBL" id="KAG9226785.1"/>
    </source>
</evidence>
<proteinExistence type="predicted"/>
<dbReference type="EMBL" id="WQMT02000002">
    <property type="protein sequence ID" value="KAG9226785.1"/>
    <property type="molecule type" value="Genomic_DNA"/>
</dbReference>
<dbReference type="Proteomes" id="UP000824881">
    <property type="component" value="Unassembled WGS sequence"/>
</dbReference>
<organism evidence="1 2">
    <name type="scientific">Pleurotus cornucopiae</name>
    <name type="common">Cornucopia mushroom</name>
    <dbReference type="NCBI Taxonomy" id="5321"/>
    <lineage>
        <taxon>Eukaryota</taxon>
        <taxon>Fungi</taxon>
        <taxon>Dikarya</taxon>
        <taxon>Basidiomycota</taxon>
        <taxon>Agaricomycotina</taxon>
        <taxon>Agaricomycetes</taxon>
        <taxon>Agaricomycetidae</taxon>
        <taxon>Agaricales</taxon>
        <taxon>Pleurotineae</taxon>
        <taxon>Pleurotaceae</taxon>
        <taxon>Pleurotus</taxon>
    </lineage>
</organism>
<evidence type="ECO:0000313" key="2">
    <source>
        <dbReference type="Proteomes" id="UP000824881"/>
    </source>
</evidence>
<name>A0ACB7JAM8_PLECO</name>
<comment type="caution">
    <text evidence="1">The sequence shown here is derived from an EMBL/GenBank/DDBJ whole genome shotgun (WGS) entry which is preliminary data.</text>
</comment>